<accession>A0AA40B6M8</accession>
<comment type="caution">
    <text evidence="2">The sequence shown here is derived from an EMBL/GenBank/DDBJ whole genome shotgun (WGS) entry which is preliminary data.</text>
</comment>
<evidence type="ECO:0000313" key="2">
    <source>
        <dbReference type="EMBL" id="KAK0728652.1"/>
    </source>
</evidence>
<dbReference type="GeneID" id="85324715"/>
<evidence type="ECO:0000256" key="1">
    <source>
        <dbReference type="SAM" id="SignalP"/>
    </source>
</evidence>
<dbReference type="Proteomes" id="UP001172101">
    <property type="component" value="Unassembled WGS sequence"/>
</dbReference>
<evidence type="ECO:0008006" key="4">
    <source>
        <dbReference type="Google" id="ProtNLM"/>
    </source>
</evidence>
<dbReference type="RefSeq" id="XP_060301507.1">
    <property type="nucleotide sequence ID" value="XM_060441445.1"/>
</dbReference>
<proteinExistence type="predicted"/>
<dbReference type="EMBL" id="JAUIRO010000002">
    <property type="protein sequence ID" value="KAK0728652.1"/>
    <property type="molecule type" value="Genomic_DNA"/>
</dbReference>
<feature type="signal peptide" evidence="1">
    <location>
        <begin position="1"/>
        <end position="21"/>
    </location>
</feature>
<evidence type="ECO:0000313" key="3">
    <source>
        <dbReference type="Proteomes" id="UP001172101"/>
    </source>
</evidence>
<dbReference type="AlphaFoldDB" id="A0AA40B6M8"/>
<protein>
    <recommendedName>
        <fullName evidence="4">Secreted protein</fullName>
    </recommendedName>
</protein>
<reference evidence="2" key="1">
    <citation type="submission" date="2023-06" db="EMBL/GenBank/DDBJ databases">
        <title>Genome-scale phylogeny and comparative genomics of the fungal order Sordariales.</title>
        <authorList>
            <consortium name="Lawrence Berkeley National Laboratory"/>
            <person name="Hensen N."/>
            <person name="Bonometti L."/>
            <person name="Westerberg I."/>
            <person name="Brannstrom I.O."/>
            <person name="Guillou S."/>
            <person name="Cros-Aarteil S."/>
            <person name="Calhoun S."/>
            <person name="Haridas S."/>
            <person name="Kuo A."/>
            <person name="Mondo S."/>
            <person name="Pangilinan J."/>
            <person name="Riley R."/>
            <person name="LaButti K."/>
            <person name="Andreopoulos B."/>
            <person name="Lipzen A."/>
            <person name="Chen C."/>
            <person name="Yanf M."/>
            <person name="Daum C."/>
            <person name="Ng V."/>
            <person name="Clum A."/>
            <person name="Steindorff A."/>
            <person name="Ohm R."/>
            <person name="Martin F."/>
            <person name="Silar P."/>
            <person name="Natvig D."/>
            <person name="Lalanne C."/>
            <person name="Gautier V."/>
            <person name="Ament-velasquez S.L."/>
            <person name="Kruys A."/>
            <person name="Hutchinson M.I."/>
            <person name="Powell A.J."/>
            <person name="Barry K."/>
            <person name="Miller A.N."/>
            <person name="Grigoriev I.V."/>
            <person name="Debuchy R."/>
            <person name="Gladieux P."/>
            <person name="Thoren M.H."/>
            <person name="Johannesson H."/>
        </authorList>
    </citation>
    <scope>NUCLEOTIDE SEQUENCE</scope>
    <source>
        <strain evidence="2">SMH2392-1A</strain>
    </source>
</reference>
<sequence length="116" mass="13405">MHGVRWFRCFLLSAGVHGTLRSPYSLANLYRYARLPFHYQLGSGKASAAVHVQVRPFHILSTPCTKPAKYLKRSWSDSRQTRWRMSIPRHYAVDSRLGSANKVRRYSTVHKQAVSM</sequence>
<organism evidence="2 3">
    <name type="scientific">Lasiosphaeria miniovina</name>
    <dbReference type="NCBI Taxonomy" id="1954250"/>
    <lineage>
        <taxon>Eukaryota</taxon>
        <taxon>Fungi</taxon>
        <taxon>Dikarya</taxon>
        <taxon>Ascomycota</taxon>
        <taxon>Pezizomycotina</taxon>
        <taxon>Sordariomycetes</taxon>
        <taxon>Sordariomycetidae</taxon>
        <taxon>Sordariales</taxon>
        <taxon>Lasiosphaeriaceae</taxon>
        <taxon>Lasiosphaeria</taxon>
    </lineage>
</organism>
<feature type="chain" id="PRO_5041416898" description="Secreted protein" evidence="1">
    <location>
        <begin position="22"/>
        <end position="116"/>
    </location>
</feature>
<name>A0AA40B6M8_9PEZI</name>
<gene>
    <name evidence="2" type="ORF">B0T26DRAFT_698811</name>
</gene>
<keyword evidence="1" id="KW-0732">Signal</keyword>
<keyword evidence="3" id="KW-1185">Reference proteome</keyword>